<evidence type="ECO:0000256" key="2">
    <source>
        <dbReference type="ARBA" id="ARBA00005194"/>
    </source>
</evidence>
<dbReference type="InterPro" id="IPR016039">
    <property type="entry name" value="Thiolase-like"/>
</dbReference>
<dbReference type="PANTHER" id="PTHR43775:SF37">
    <property type="entry name" value="SI:DKEY-61P9.11"/>
    <property type="match status" value="1"/>
</dbReference>
<dbReference type="Pfam" id="PF22621">
    <property type="entry name" value="CurL-like_PKS_C"/>
    <property type="match status" value="2"/>
</dbReference>
<proteinExistence type="inferred from homology"/>
<feature type="domain" description="Ketosynthase family 3 (KS3)" evidence="9">
    <location>
        <begin position="13"/>
        <end position="442"/>
    </location>
</feature>
<evidence type="ECO:0000313" key="10">
    <source>
        <dbReference type="EMBL" id="KTD57613.1"/>
    </source>
</evidence>
<keyword evidence="4" id="KW-0596">Phosphopantetheine</keyword>
<dbReference type="Pfam" id="PF02801">
    <property type="entry name" value="Ketoacyl-synt_C"/>
    <property type="match status" value="2"/>
</dbReference>
<dbReference type="GO" id="GO:0006633">
    <property type="term" value="P:fatty acid biosynthetic process"/>
    <property type="evidence" value="ECO:0007669"/>
    <property type="project" value="UniProtKB-UniPathway"/>
</dbReference>
<dbReference type="InterPro" id="IPR050091">
    <property type="entry name" value="PKS_NRPS_Biosynth_Enz"/>
</dbReference>
<dbReference type="InterPro" id="IPR036736">
    <property type="entry name" value="ACP-like_sf"/>
</dbReference>
<dbReference type="PATRIC" id="fig|1122169.6.peg.2822"/>
<dbReference type="OrthoDB" id="9778690at2"/>
<dbReference type="SMART" id="SM00822">
    <property type="entry name" value="PKS_KR"/>
    <property type="match status" value="2"/>
</dbReference>
<dbReference type="GO" id="GO:0004312">
    <property type="term" value="F:fatty acid synthase activity"/>
    <property type="evidence" value="ECO:0007669"/>
    <property type="project" value="TreeGrafter"/>
</dbReference>
<reference evidence="10 11" key="1">
    <citation type="submission" date="2015-11" db="EMBL/GenBank/DDBJ databases">
        <title>Genomic analysis of 38 Legionella species identifies large and diverse effector repertoires.</title>
        <authorList>
            <person name="Burstein D."/>
            <person name="Amaro F."/>
            <person name="Zusman T."/>
            <person name="Lifshitz Z."/>
            <person name="Cohen O."/>
            <person name="Gilbert J.A."/>
            <person name="Pupko T."/>
            <person name="Shuman H.A."/>
            <person name="Segal G."/>
        </authorList>
    </citation>
    <scope>NUCLEOTIDE SEQUENCE [LARGE SCALE GENOMIC DNA]</scope>
    <source>
        <strain evidence="10 11">ATCC 49655</strain>
    </source>
</reference>
<dbReference type="PANTHER" id="PTHR43775">
    <property type="entry name" value="FATTY ACID SYNTHASE"/>
    <property type="match status" value="1"/>
</dbReference>
<dbReference type="Gene3D" id="3.30.559.10">
    <property type="entry name" value="Chloramphenicol acetyltransferase-like domain"/>
    <property type="match status" value="1"/>
</dbReference>
<dbReference type="GO" id="GO:0004315">
    <property type="term" value="F:3-oxoacyl-[acyl-carrier-protein] synthase activity"/>
    <property type="evidence" value="ECO:0007669"/>
    <property type="project" value="InterPro"/>
</dbReference>
<protein>
    <submittedName>
        <fullName evidence="10">Polyketide synthase, type I</fullName>
    </submittedName>
</protein>
<evidence type="ECO:0000259" key="8">
    <source>
        <dbReference type="PROSITE" id="PS50075"/>
    </source>
</evidence>
<dbReference type="Gene3D" id="1.10.1200.10">
    <property type="entry name" value="ACP-like"/>
    <property type="match status" value="2"/>
</dbReference>
<dbReference type="InterPro" id="IPR013968">
    <property type="entry name" value="PKS_KR"/>
</dbReference>
<dbReference type="SUPFAM" id="SSF53901">
    <property type="entry name" value="Thiolase-like"/>
    <property type="match status" value="2"/>
</dbReference>
<dbReference type="InterPro" id="IPR014030">
    <property type="entry name" value="Ketoacyl_synth_N"/>
</dbReference>
<dbReference type="InterPro" id="IPR001242">
    <property type="entry name" value="Condensation_dom"/>
</dbReference>
<dbReference type="eggNOG" id="COG1020">
    <property type="taxonomic scope" value="Bacteria"/>
</dbReference>
<dbReference type="SMART" id="SM01294">
    <property type="entry name" value="PKS_PP_betabranch"/>
    <property type="match status" value="1"/>
</dbReference>
<dbReference type="Gene3D" id="3.30.70.3290">
    <property type="match status" value="1"/>
</dbReference>
<evidence type="ECO:0000313" key="11">
    <source>
        <dbReference type="Proteomes" id="UP000054600"/>
    </source>
</evidence>
<comment type="function">
    <text evidence="7">Involved in production of the polyketide antibiotic thailandamide.</text>
</comment>
<feature type="domain" description="Carrier" evidence="8">
    <location>
        <begin position="2226"/>
        <end position="2304"/>
    </location>
</feature>
<feature type="domain" description="Ketosynthase family 3 (KS3)" evidence="9">
    <location>
        <begin position="1167"/>
        <end position="1593"/>
    </location>
</feature>
<dbReference type="InterPro" id="IPR018201">
    <property type="entry name" value="Ketoacyl_synth_AS"/>
</dbReference>
<sequence>MPEYIEDKLDILDEPIAIVGANCQFPGIDKDIEELDAFHEMLLKKQTPIKEVPENRWDIDAYYDPDRQKEDKVVSRKGGFLDNPRLFDAAFFKIPPVEAKQIDPQHRLFLEVAVRALNDANITFDSLKNSNAGVYCGLSTNDYSQLNYKDQIQFNAYTYIGSADSAAAGRLSYFLNLKGPCVTVDTACSSSLSALQLAVMALRTRQCDMAIVGGVHLSLSPEVWIGLSKANMLSAVGESRSFDAQADGYVRSEGCAVVVLKRLDDAVKDHNKIHAVIKSVIMNQDGGGMGMAAPNIEAQIAMHHSALESAHLAASDIDYIETHGTGTVLGDAIELQAIQHIHQNKHAKDNPLVIGALKSNLGHTISTSGIAALIKVIGTFKNEMIPANLHYSTPNQTVDPDSIPALIPIESTPFPRQQNKKRYAQISNFGFTGTNVSAIIEEPPQVLRNQSESVSDEPVCFVLSAKSEFSLRQMLKKHLHYLNTSDTSLSDVCYTLINCRDHFKFRCAIVAQDKESLIKKIESGDYTIQKVAVKKEITLTGNDASQNYEAFLSGANIRSDKSKIQFNPVELPLYVFDRKTYWHDVRTEKEINVAEDWCCELQWQAQPVDKNNDWESGHRWLLIGESQEDFGLKDKGITLLHETEHYVLEELDGIIIAENFNSLAEDIDSRIELQKKTLKKILALLHTLNERAIKLRLIFLTANSTTAHGQDAINIDSSPLEGFCKTLCLELPQYQTILIELDEQNKDKIAEQVIAEMNYNHGQHHEHVVSYRKGKRLVLRLNKVPLPKKKELVHPEGRYLITGGCGGLGLVTAQALLAAGAREVVLVARTVDTPAILANIKALQTNYPDQMIRPVSLDISDKVALQKLLVELNEDSLLKGIIHAAGASMNKPLLEHQEHDIDHVFSAKVKGGWYLHELTQNYDLDFFVVYSSISSVFGSNKEAFYSATNSFLDALIAERQRLNLVGTAIQWGPWAEVGMAKKRSRDQGLKDALIHNEQGEAFVQRLINSPLSHVAIISPAYLQFMLDFVPEPRPAFYQALASALNKTTPTPDIELSPWLNDYSKVADSQQYAACKNLLMGLCKELLELADVDDLDEDAGFFDLGFDSLMMAELSSLLKDNLKPLVQIAATIAFDYPSINKLASHLQVELSRHFIPAQKSNATAEPDNDGIAIIGMSCSLPNAPDLAGFEHLLENGLSGIKAIPIERWDNQLYYDPNPDTPGKTYVSKLGLIDNIKLFDPEFFGISPREAPFLDPQQRLFLEHCYHALEHANYPVQSLRGSATGVFAGVGSSHEYYTLLEKRGFSPEEQGMLSVTGKALNIVSGRVAYVFDFKGPALSIDTACSSSLVAIHYACNSLKNGEIDFALAGGVNILLRPDGIINLSKAKALSPSNQCKTFDEEADGYVRSEGCGVLFLKRMSDALRDKDRILAVIKGTAINNDGKSAGLTVPNGKSQEEVMRKALSQSQLNSTDISYIEAHGTGTSLGDPIEVHAINAVYGAPRDKAHPLYIGAVKTNIGHLESAAGVAGLIKVIIGLQNKKLYKNLNFNRLNPNIKLEASQIAVQNRDWQSNSPLRSAGVSAFGFSGTNAHIILQEFPEHAAQRPSLPLKTNALILSAKSQIALEHLVQSWQQFLATTTDDFTNICFTAAVGRDHYPYRLALIAQDARTASELLKNREYVTSYQQNHDLNLSHDPALDSLVSDYLQGKSVDWALYYTAHHPTLSKVTLPNYTFVRSEFWLDLKVDNSMQRERIIEKNADREDNEQPKLKQSDFVSYETASEHLYEVEWSALNAEPSNAPQVPDFWVISTNEPRAKKVLGSLRYQLIDHFDKLEQVEDKNIIFLYEEDQFYTLFHCCQKMFQAMPKRFILVTENAYAINGAVSGTVNPNQTMAYTFWKSFRNELELAGNYAIDLDAENTLNECLEYIFNTSNEETQFAVRNATLYVPRLKRKKLSGNSMQRFDQEATYLITGGTGGLAKPLIEYLIRNGVKHIVITSRSDCPSETQNLIEHAREKGVDITHYSADASHFVAMEKIITTIQQSAHQLKGVFHLAGVIQNDLIVHLSTEALQQVLRAKMDSALILHQLTKDMTLDMFVLFSSASAILGSRRQSNYAAANGFLDGLAHLRRQHNLPALSINWGVFHTGMAAGKIDSLKKRGFIPLDPGCIHILDSLLQSDVPQIVLCPIQWDLYFKNTPKNPEFSDLDEPMTSLSGQAFLHFLRQHHQKEQNQILSEVVSAIAADVLGLENTEQLRKKNDLFAMGMDSLMSLELRSRIHDKLKYPNLNLPIEYFINDARIDKITANISKELNKFFAQDEEYKPTEDVRAGAVTLSDTQYGFWLINRDGYSANCPRQIQLQGALNVEQLYKAFAFTINQNGAFWLNFNKDIPIQMIKRQGEFTLHYDDISSYYDQNSLNELFYHNTDEEISLTEQPLIRVHLYKLKEDLHELHIIIPHIILDDYAYRLLLKQFEDNYQTVLQGKSLVPVQEQYTYLDYVKQNNRDYEKDLDDKIAFWQAYNSGFQKLNLGSEHHLPDAARQAQNLFHYPMDEHFVEQFKDWHKERNMNVSTGLIAAFQIVFYKLSAQKKIPIMVLHNGREDSRYNATVGLCIEYKRINITLDEQYTYKEFFKSIENEFIKATPFQKCSQYIKSIGFKESPFSIIHQAITLYDKLFAAKKLKVSHPNATARSYYLKNLSKSKWINTAFLVKDWLNQHLHTKLRLLKPNRMSVVFNINASFFLKRPVDDKFADLDMAIPNHYGSVDRAIGNRTLWIFFTKDQNNHYRVSINGPLTSESKDLIAQELNHVMKKIMENDEYKITD</sequence>
<evidence type="ECO:0000259" key="9">
    <source>
        <dbReference type="PROSITE" id="PS52004"/>
    </source>
</evidence>
<dbReference type="InterPro" id="IPR009081">
    <property type="entry name" value="PP-bd_ACP"/>
</dbReference>
<dbReference type="eggNOG" id="COG4221">
    <property type="taxonomic scope" value="Bacteria"/>
</dbReference>
<keyword evidence="11" id="KW-1185">Reference proteome</keyword>
<dbReference type="CDD" id="cd00833">
    <property type="entry name" value="PKS"/>
    <property type="match status" value="2"/>
</dbReference>
<dbReference type="InterPro" id="IPR020841">
    <property type="entry name" value="PKS_Beta-ketoAc_synthase_dom"/>
</dbReference>
<evidence type="ECO:0000256" key="7">
    <source>
        <dbReference type="ARBA" id="ARBA00054155"/>
    </source>
</evidence>
<dbReference type="InterPro" id="IPR006162">
    <property type="entry name" value="Ppantetheine_attach_site"/>
</dbReference>
<dbReference type="PROSITE" id="PS00606">
    <property type="entry name" value="KS3_1"/>
    <property type="match status" value="2"/>
</dbReference>
<organism evidence="10 11">
    <name type="scientific">Legionella shakespearei DSM 23087</name>
    <dbReference type="NCBI Taxonomy" id="1122169"/>
    <lineage>
        <taxon>Bacteria</taxon>
        <taxon>Pseudomonadati</taxon>
        <taxon>Pseudomonadota</taxon>
        <taxon>Gammaproteobacteria</taxon>
        <taxon>Legionellales</taxon>
        <taxon>Legionellaceae</taxon>
        <taxon>Legionella</taxon>
    </lineage>
</organism>
<dbReference type="SUPFAM" id="SSF51735">
    <property type="entry name" value="NAD(P)-binding Rossmann-fold domains"/>
    <property type="match status" value="4"/>
</dbReference>
<dbReference type="STRING" id="1122169.Lsha_2454"/>
<dbReference type="PROSITE" id="PS00012">
    <property type="entry name" value="PHOSPHOPANTETHEINE"/>
    <property type="match status" value="2"/>
</dbReference>
<dbReference type="PROSITE" id="PS52004">
    <property type="entry name" value="KS3_2"/>
    <property type="match status" value="2"/>
</dbReference>
<evidence type="ECO:0000256" key="6">
    <source>
        <dbReference type="ARBA" id="ARBA00022679"/>
    </source>
</evidence>
<dbReference type="UniPathway" id="UPA00094"/>
<dbReference type="Pfam" id="PF00109">
    <property type="entry name" value="ketoacyl-synt"/>
    <property type="match status" value="2"/>
</dbReference>
<dbReference type="InterPro" id="IPR023213">
    <property type="entry name" value="CAT-like_dom_sf"/>
</dbReference>
<dbReference type="GO" id="GO:0031177">
    <property type="term" value="F:phosphopantetheine binding"/>
    <property type="evidence" value="ECO:0007669"/>
    <property type="project" value="InterPro"/>
</dbReference>
<keyword evidence="6" id="KW-0808">Transferase</keyword>
<dbReference type="InterPro" id="IPR057326">
    <property type="entry name" value="KR_dom"/>
</dbReference>
<evidence type="ECO:0000256" key="3">
    <source>
        <dbReference type="ARBA" id="ARBA00006484"/>
    </source>
</evidence>
<feature type="domain" description="Carrier" evidence="8">
    <location>
        <begin position="1072"/>
        <end position="1149"/>
    </location>
</feature>
<dbReference type="SMART" id="SM00823">
    <property type="entry name" value="PKS_PP"/>
    <property type="match status" value="2"/>
</dbReference>
<dbReference type="PROSITE" id="PS50075">
    <property type="entry name" value="CARRIER"/>
    <property type="match status" value="2"/>
</dbReference>
<dbReference type="Gene3D" id="3.30.559.30">
    <property type="entry name" value="Nonribosomal peptide synthetase, condensation domain"/>
    <property type="match status" value="1"/>
</dbReference>
<dbReference type="InterPro" id="IPR036291">
    <property type="entry name" value="NAD(P)-bd_dom_sf"/>
</dbReference>
<evidence type="ECO:0000256" key="4">
    <source>
        <dbReference type="ARBA" id="ARBA00022450"/>
    </source>
</evidence>
<comment type="cofactor">
    <cofactor evidence="1">
        <name>pantetheine 4'-phosphate</name>
        <dbReference type="ChEBI" id="CHEBI:47942"/>
    </cofactor>
</comment>
<dbReference type="SUPFAM" id="SSF52777">
    <property type="entry name" value="CoA-dependent acyltransferases"/>
    <property type="match status" value="2"/>
</dbReference>
<dbReference type="Gene3D" id="3.40.50.720">
    <property type="entry name" value="NAD(P)-binding Rossmann-like Domain"/>
    <property type="match status" value="2"/>
</dbReference>
<comment type="caution">
    <text evidence="10">The sequence shown here is derived from an EMBL/GenBank/DDBJ whole genome shotgun (WGS) entry which is preliminary data.</text>
</comment>
<dbReference type="Pfam" id="PF08659">
    <property type="entry name" value="KR"/>
    <property type="match status" value="2"/>
</dbReference>
<dbReference type="Gene3D" id="3.40.47.10">
    <property type="match status" value="2"/>
</dbReference>
<comment type="similarity">
    <text evidence="3">Belongs to the short-chain dehydrogenases/reductases (SDR) family.</text>
</comment>
<dbReference type="eggNOG" id="COG1028">
    <property type="taxonomic scope" value="Bacteria"/>
</dbReference>
<dbReference type="Pfam" id="PF00550">
    <property type="entry name" value="PP-binding"/>
    <property type="match status" value="2"/>
</dbReference>
<dbReference type="Gene3D" id="1.10.1240.100">
    <property type="match status" value="1"/>
</dbReference>
<dbReference type="InterPro" id="IPR014031">
    <property type="entry name" value="Ketoacyl_synth_C"/>
</dbReference>
<dbReference type="Pfam" id="PF00668">
    <property type="entry name" value="Condensation"/>
    <property type="match status" value="1"/>
</dbReference>
<name>A0A0W0YL48_9GAMM</name>
<dbReference type="InterPro" id="IPR020806">
    <property type="entry name" value="PKS_PP-bd"/>
</dbReference>
<dbReference type="EMBL" id="LNYW01000066">
    <property type="protein sequence ID" value="KTD57613.1"/>
    <property type="molecule type" value="Genomic_DNA"/>
</dbReference>
<dbReference type="SUPFAM" id="SSF47336">
    <property type="entry name" value="ACP-like"/>
    <property type="match status" value="2"/>
</dbReference>
<dbReference type="RefSeq" id="WP_018576146.1">
    <property type="nucleotide sequence ID" value="NZ_KB892382.1"/>
</dbReference>
<evidence type="ECO:0000256" key="5">
    <source>
        <dbReference type="ARBA" id="ARBA00022553"/>
    </source>
</evidence>
<dbReference type="eggNOG" id="COG3321">
    <property type="taxonomic scope" value="Bacteria"/>
</dbReference>
<accession>A0A0W0YL48</accession>
<keyword evidence="5" id="KW-0597">Phosphoprotein</keyword>
<dbReference type="Proteomes" id="UP000054600">
    <property type="component" value="Unassembled WGS sequence"/>
</dbReference>
<gene>
    <name evidence="10" type="primary">pksJ_4</name>
    <name evidence="10" type="ORF">Lsha_2454</name>
</gene>
<dbReference type="FunFam" id="3.40.47.10:FF:000019">
    <property type="entry name" value="Polyketide synthase type I"/>
    <property type="match status" value="1"/>
</dbReference>
<comment type="pathway">
    <text evidence="2">Lipid metabolism; fatty acid biosynthesis.</text>
</comment>
<dbReference type="SMART" id="SM00825">
    <property type="entry name" value="PKS_KS"/>
    <property type="match status" value="2"/>
</dbReference>
<dbReference type="CDD" id="cd05274">
    <property type="entry name" value="KR_FAS_SDR_x"/>
    <property type="match status" value="1"/>
</dbReference>
<evidence type="ECO:0000256" key="1">
    <source>
        <dbReference type="ARBA" id="ARBA00001957"/>
    </source>
</evidence>